<organism evidence="1 2">
    <name type="scientific">Actinoallomurus liliacearum</name>
    <dbReference type="NCBI Taxonomy" id="1080073"/>
    <lineage>
        <taxon>Bacteria</taxon>
        <taxon>Bacillati</taxon>
        <taxon>Actinomycetota</taxon>
        <taxon>Actinomycetes</taxon>
        <taxon>Streptosporangiales</taxon>
        <taxon>Thermomonosporaceae</taxon>
        <taxon>Actinoallomurus</taxon>
    </lineage>
</organism>
<dbReference type="EMBL" id="BAABHJ010000017">
    <property type="protein sequence ID" value="GAA4611754.1"/>
    <property type="molecule type" value="Genomic_DNA"/>
</dbReference>
<evidence type="ECO:0000313" key="1">
    <source>
        <dbReference type="EMBL" id="GAA4611754.1"/>
    </source>
</evidence>
<evidence type="ECO:0000313" key="2">
    <source>
        <dbReference type="Proteomes" id="UP001500212"/>
    </source>
</evidence>
<accession>A0ABP8TRJ2</accession>
<proteinExistence type="predicted"/>
<reference evidence="2" key="1">
    <citation type="journal article" date="2019" name="Int. J. Syst. Evol. Microbiol.">
        <title>The Global Catalogue of Microorganisms (GCM) 10K type strain sequencing project: providing services to taxonomists for standard genome sequencing and annotation.</title>
        <authorList>
            <consortium name="The Broad Institute Genomics Platform"/>
            <consortium name="The Broad Institute Genome Sequencing Center for Infectious Disease"/>
            <person name="Wu L."/>
            <person name="Ma J."/>
        </authorList>
    </citation>
    <scope>NUCLEOTIDE SEQUENCE [LARGE SCALE GENOMIC DNA]</scope>
    <source>
        <strain evidence="2">JCM 17938</strain>
    </source>
</reference>
<name>A0ABP8TRJ2_9ACTN</name>
<keyword evidence="2" id="KW-1185">Reference proteome</keyword>
<comment type="caution">
    <text evidence="1">The sequence shown here is derived from an EMBL/GenBank/DDBJ whole genome shotgun (WGS) entry which is preliminary data.</text>
</comment>
<gene>
    <name evidence="1" type="ORF">GCM10023195_50000</name>
</gene>
<dbReference type="Proteomes" id="UP001500212">
    <property type="component" value="Unassembled WGS sequence"/>
</dbReference>
<protein>
    <submittedName>
        <fullName evidence="1">Uncharacterized protein</fullName>
    </submittedName>
</protein>
<sequence>MLWYLANKPKCSYVVLTKTLARRVGRTGKGCVMAHGVIHRALDGYRFQISGDLDLTLPFTSVTRYAVDGRIYELTSGDHQAASAWAEDLGIRHFDDEFSVQGGTLRTTRVTHYDQRVGLEDHLLAVMWQGRNYSLFVPMYSAKAADAVRLFQLLRVTEHQDGITAASRNPKRAGIAEPADVAKEIPGIGLLEITALTKTTARRLPAWSGAQVHSGELFRDTLDDDTTYFLLATSSAMVTVLPHESRQAAAVANRIGGLRVETVA</sequence>